<dbReference type="GO" id="GO:0016746">
    <property type="term" value="F:acyltransferase activity"/>
    <property type="evidence" value="ECO:0007669"/>
    <property type="project" value="UniProtKB-KW"/>
</dbReference>
<gene>
    <name evidence="2" type="primary">plsX_5</name>
    <name evidence="2" type="ORF">g.41981</name>
</gene>
<proteinExistence type="predicted"/>
<feature type="region of interest" description="Disordered" evidence="1">
    <location>
        <begin position="80"/>
        <end position="107"/>
    </location>
</feature>
<sequence>MATPSTVNHQEVSIFADTWNGSEDEDYKAFLELQMDYCDANMDPLHEIFMEHLREDGQSYILEMTDGDHGLPVFVKYEGENEDIDSEPRRSSQNISDHRKRHSANKFSRVNVIPSKESVETRSPLDSKSRLKTTYSLVDESYQTFLRHVRFEDFSMMLDWESRIIRYEEPNGASNASEWLTTESALCHREQGLVPYRSPHCGSHESEVDDSPTVTCNVSDPSQFKRQLNAILNQSFDQNEYERLLKAATDRKPLNKQKHLRSMSISYATNLEGMSYLDHQPDLAEKLQSVEPHKGLELLRGFFFWLQNLCHEGAFMPWLSDDSNPPSSDTLPTSGYELMPLNDARDDIQDALPSATSGVEFVVGSEAGIALIS</sequence>
<keyword evidence="2" id="KW-0012">Acyltransferase</keyword>
<accession>A0A1D1YKR8</accession>
<dbReference type="PANTHER" id="PTHR34194:SF25">
    <property type="entry name" value="OS05G0423200 PROTEIN"/>
    <property type="match status" value="1"/>
</dbReference>
<protein>
    <submittedName>
        <fullName evidence="2">Phosphate acyltransferase</fullName>
    </submittedName>
</protein>
<dbReference type="EMBL" id="GDJX01012731">
    <property type="protein sequence ID" value="JAT55205.1"/>
    <property type="molecule type" value="Transcribed_RNA"/>
</dbReference>
<name>A0A1D1YKR8_9ARAE</name>
<dbReference type="AlphaFoldDB" id="A0A1D1YKR8"/>
<organism evidence="2">
    <name type="scientific">Anthurium amnicola</name>
    <dbReference type="NCBI Taxonomy" id="1678845"/>
    <lineage>
        <taxon>Eukaryota</taxon>
        <taxon>Viridiplantae</taxon>
        <taxon>Streptophyta</taxon>
        <taxon>Embryophyta</taxon>
        <taxon>Tracheophyta</taxon>
        <taxon>Spermatophyta</taxon>
        <taxon>Magnoliopsida</taxon>
        <taxon>Liliopsida</taxon>
        <taxon>Araceae</taxon>
        <taxon>Pothoideae</taxon>
        <taxon>Potheae</taxon>
        <taxon>Anthurium</taxon>
    </lineage>
</organism>
<keyword evidence="2" id="KW-0808">Transferase</keyword>
<evidence type="ECO:0000313" key="2">
    <source>
        <dbReference type="EMBL" id="JAT55205.1"/>
    </source>
</evidence>
<evidence type="ECO:0000256" key="1">
    <source>
        <dbReference type="SAM" id="MobiDB-lite"/>
    </source>
</evidence>
<reference evidence="2" key="1">
    <citation type="submission" date="2015-07" db="EMBL/GenBank/DDBJ databases">
        <title>Transcriptome Assembly of Anthurium amnicola.</title>
        <authorList>
            <person name="Suzuki J."/>
        </authorList>
    </citation>
    <scope>NUCLEOTIDE SEQUENCE</scope>
</reference>
<dbReference type="PANTHER" id="PTHR34194">
    <property type="entry name" value="F14J8.16 PROTEIN"/>
    <property type="match status" value="1"/>
</dbReference>